<evidence type="ECO:0000259" key="2">
    <source>
        <dbReference type="Pfam" id="PF02470"/>
    </source>
</evidence>
<protein>
    <recommendedName>
        <fullName evidence="2">Mce/MlaD domain-containing protein</fullName>
    </recommendedName>
</protein>
<dbReference type="Pfam" id="PF02470">
    <property type="entry name" value="MlaD"/>
    <property type="match status" value="1"/>
</dbReference>
<evidence type="ECO:0000313" key="3">
    <source>
        <dbReference type="EMBL" id="CCH66728.1"/>
    </source>
</evidence>
<dbReference type="Proteomes" id="UP000053051">
    <property type="component" value="Unassembled WGS sequence"/>
</dbReference>
<reference evidence="3 4" key="1">
    <citation type="submission" date="2012-05" db="EMBL/GenBank/DDBJ databases">
        <authorList>
            <person name="Hilton J."/>
        </authorList>
    </citation>
    <scope>NUCLEOTIDE SEQUENCE [LARGE SCALE GENOMIC DNA]</scope>
    <source>
        <strain evidence="3 4">HH01</strain>
    </source>
</reference>
<reference evidence="4" key="2">
    <citation type="submission" date="2016-01" db="EMBL/GenBank/DDBJ databases">
        <title>Diatom-associated endosymboitic cyanobacterium lacks core nitrogen metabolism enzymes.</title>
        <authorList>
            <person name="Hilton J.A."/>
            <person name="Foster R.A."/>
            <person name="Tripp H.J."/>
            <person name="Carter B.J."/>
            <person name="Zehr J.P."/>
            <person name="Villareal T.A."/>
        </authorList>
    </citation>
    <scope>NUCLEOTIDE SEQUENCE [LARGE SCALE GENOMIC DNA]</scope>
    <source>
        <strain evidence="4">HH01</strain>
    </source>
</reference>
<keyword evidence="1" id="KW-1133">Transmembrane helix</keyword>
<dbReference type="PANTHER" id="PTHR34675">
    <property type="entry name" value="PROTEIN TRIGALACTOSYLDIACYLGLYCEROL 2, CHLOROPLASTIC"/>
    <property type="match status" value="1"/>
</dbReference>
<feature type="transmembrane region" description="Helical" evidence="1">
    <location>
        <begin position="21"/>
        <end position="45"/>
    </location>
</feature>
<keyword evidence="1" id="KW-0812">Transmembrane</keyword>
<accession>M1WZE5</accession>
<dbReference type="RefSeq" id="WP_008232529.1">
    <property type="nucleotide sequence ID" value="NZ_CAIY01000027.1"/>
</dbReference>
<feature type="domain" description="Mce/MlaD" evidence="2">
    <location>
        <begin position="54"/>
        <end position="129"/>
    </location>
</feature>
<comment type="caution">
    <text evidence="3">The sequence shown here is derived from an EMBL/GenBank/DDBJ whole genome shotgun (WGS) entry which is preliminary data.</text>
</comment>
<dbReference type="InterPro" id="IPR003399">
    <property type="entry name" value="Mce/MlaD"/>
</dbReference>
<dbReference type="EMBL" id="CAIY01000027">
    <property type="protein sequence ID" value="CCH66728.1"/>
    <property type="molecule type" value="Genomic_DNA"/>
</dbReference>
<sequence>MSEKDKVNNLRRKIPFVSGRTFREGSVGLLILLGLAILGGAVLWLSRFAVFGKTYKVIVEFTNAGGMQKGAVVRYRGVKVGRVNSIQPGPNTVEVEIEISQSELIIPKNIVVEANQSGLIGESVIDITPEKPFVSTLRVAGPLDPNCKHTLIVCNGSRLQGRIGISMDELIRTTSRLAKVYTDPSFYANIDNTLNNTSIAASQIAQLSSELTKLTRIAKRQFGSFSSAANSISKAADKISTSSSEAVIKLGDTANEFGATAKNISLTVSQANKLLKNLDNLSPTLNRLNQGQLIRNLETLSANAAQASASLKYVTTTLSSPDNLLVLQKTLDSARVTFENTQKITSDLDALTGSPDFRQNLKKLIDGLSDLVSSTKKIEHGIKFATNLEEVKNPASSFIGTVKNNDVNDTRNNLQIPHTVLINTTKLTTNDWE</sequence>
<proteinExistence type="predicted"/>
<name>M1WZE5_9NOST</name>
<organism evidence="3 4">
    <name type="scientific">Richelia intracellularis HH01</name>
    <dbReference type="NCBI Taxonomy" id="1165094"/>
    <lineage>
        <taxon>Bacteria</taxon>
        <taxon>Bacillati</taxon>
        <taxon>Cyanobacteriota</taxon>
        <taxon>Cyanophyceae</taxon>
        <taxon>Nostocales</taxon>
        <taxon>Nostocaceae</taxon>
        <taxon>Richelia</taxon>
    </lineage>
</organism>
<evidence type="ECO:0000313" key="4">
    <source>
        <dbReference type="Proteomes" id="UP000053051"/>
    </source>
</evidence>
<keyword evidence="1" id="KW-0472">Membrane</keyword>
<gene>
    <name evidence="3" type="ORF">RINTHH_5730</name>
</gene>
<evidence type="ECO:0000256" key="1">
    <source>
        <dbReference type="SAM" id="Phobius"/>
    </source>
</evidence>
<dbReference type="InterPro" id="IPR039342">
    <property type="entry name" value="TGD2-like"/>
</dbReference>
<dbReference type="PANTHER" id="PTHR34675:SF1">
    <property type="entry name" value="PROTEIN TRIGALACTOSYLDIACYLGLYCEROL 2, CHLOROPLASTIC"/>
    <property type="match status" value="1"/>
</dbReference>
<dbReference type="AlphaFoldDB" id="M1WZE5"/>
<keyword evidence="4" id="KW-1185">Reference proteome</keyword>
<dbReference type="OrthoDB" id="460587at2"/>
<dbReference type="STRING" id="1165094.RINTHH_5730"/>